<evidence type="ECO:0000313" key="3">
    <source>
        <dbReference type="Proteomes" id="UP001221898"/>
    </source>
</evidence>
<proteinExistence type="predicted"/>
<dbReference type="EMBL" id="JAINUG010000051">
    <property type="protein sequence ID" value="KAJ8404785.1"/>
    <property type="molecule type" value="Genomic_DNA"/>
</dbReference>
<feature type="compositionally biased region" description="Polar residues" evidence="1">
    <location>
        <begin position="251"/>
        <end position="273"/>
    </location>
</feature>
<evidence type="ECO:0000313" key="2">
    <source>
        <dbReference type="EMBL" id="KAJ8404785.1"/>
    </source>
</evidence>
<sequence length="414" mass="43876">MATLNVNSGKDGLVTVHTSWDSKSPERKPGILYPVTSTSSVTDLTQVYTETAGENALFYLEQGEEASPCSLRLKCTPQSSALITSLLIVSEARTMEVYTGAGEYCGTCRGERHHTLPLESADEAISLYKKYLKLESPSTSCDVKLLSLGGRARVGIGGIVLGLQDDGAAGGSLTTAPGIDLHRVQSMMESMGTTLSPGAQNLMDMVQFQQKNKTDALSGFLPLLLGGGPLAALAKAGAESIAAADTGLQATRSHGHTDTSLPAQSQEPESKLQTGPLYPPAPVNELADMVSSFLSGQPGRRPVNFGPDLLPVLQGVCGQVAQLRIDDGSSESAASAGPEQERCCCQALEKRVERRMDEMEKRLKRHIDQRLDELQHSLERVLLAALPLAHVPQGIKGSPAPDWHGAPGLLNGDA</sequence>
<dbReference type="Pfam" id="PF14958">
    <property type="entry name" value="PAAT-like"/>
    <property type="match status" value="1"/>
</dbReference>
<dbReference type="AlphaFoldDB" id="A0AAD7SLT3"/>
<evidence type="ECO:0000256" key="1">
    <source>
        <dbReference type="SAM" id="MobiDB-lite"/>
    </source>
</evidence>
<reference evidence="2" key="1">
    <citation type="journal article" date="2023" name="Science">
        <title>Genome structures resolve the early diversification of teleost fishes.</title>
        <authorList>
            <person name="Parey E."/>
            <person name="Louis A."/>
            <person name="Montfort J."/>
            <person name="Bouchez O."/>
            <person name="Roques C."/>
            <person name="Iampietro C."/>
            <person name="Lluch J."/>
            <person name="Castinel A."/>
            <person name="Donnadieu C."/>
            <person name="Desvignes T."/>
            <person name="Floi Bucao C."/>
            <person name="Jouanno E."/>
            <person name="Wen M."/>
            <person name="Mejri S."/>
            <person name="Dirks R."/>
            <person name="Jansen H."/>
            <person name="Henkel C."/>
            <person name="Chen W.J."/>
            <person name="Zahm M."/>
            <person name="Cabau C."/>
            <person name="Klopp C."/>
            <person name="Thompson A.W."/>
            <person name="Robinson-Rechavi M."/>
            <person name="Braasch I."/>
            <person name="Lecointre G."/>
            <person name="Bobe J."/>
            <person name="Postlethwait J.H."/>
            <person name="Berthelot C."/>
            <person name="Roest Crollius H."/>
            <person name="Guiguen Y."/>
        </authorList>
    </citation>
    <scope>NUCLEOTIDE SEQUENCE</scope>
    <source>
        <strain evidence="2">NC1722</strain>
    </source>
</reference>
<name>A0AAD7SLT3_9TELE</name>
<organism evidence="2 3">
    <name type="scientific">Aldrovandia affinis</name>
    <dbReference type="NCBI Taxonomy" id="143900"/>
    <lineage>
        <taxon>Eukaryota</taxon>
        <taxon>Metazoa</taxon>
        <taxon>Chordata</taxon>
        <taxon>Craniata</taxon>
        <taxon>Vertebrata</taxon>
        <taxon>Euteleostomi</taxon>
        <taxon>Actinopterygii</taxon>
        <taxon>Neopterygii</taxon>
        <taxon>Teleostei</taxon>
        <taxon>Notacanthiformes</taxon>
        <taxon>Halosauridae</taxon>
        <taxon>Aldrovandia</taxon>
    </lineage>
</organism>
<accession>A0AAD7SLT3</accession>
<dbReference type="InterPro" id="IPR028043">
    <property type="entry name" value="PAAT-like"/>
</dbReference>
<dbReference type="PANTHER" id="PTHR14787">
    <property type="entry name" value="C10ORF188 FAMILY MEMBER"/>
    <property type="match status" value="1"/>
</dbReference>
<comment type="caution">
    <text evidence="2">The sequence shown here is derived from an EMBL/GenBank/DDBJ whole genome shotgun (WGS) entry which is preliminary data.</text>
</comment>
<protein>
    <submittedName>
        <fullName evidence="2">Uncharacterized protein</fullName>
    </submittedName>
</protein>
<feature type="region of interest" description="Disordered" evidence="1">
    <location>
        <begin position="394"/>
        <end position="414"/>
    </location>
</feature>
<gene>
    <name evidence="2" type="ORF">AAFF_G00331720</name>
</gene>
<dbReference type="PANTHER" id="PTHR14787:SF1">
    <property type="entry name" value="ATPASE PAAT"/>
    <property type="match status" value="1"/>
</dbReference>
<feature type="region of interest" description="Disordered" evidence="1">
    <location>
        <begin position="251"/>
        <end position="277"/>
    </location>
</feature>
<keyword evidence="3" id="KW-1185">Reference proteome</keyword>
<dbReference type="Proteomes" id="UP001221898">
    <property type="component" value="Unassembled WGS sequence"/>
</dbReference>